<dbReference type="PANTHER" id="PTHR33064:SF38">
    <property type="entry name" value="LRRGT00076-LIKE"/>
    <property type="match status" value="1"/>
</dbReference>
<dbReference type="SUPFAM" id="SSF56672">
    <property type="entry name" value="DNA/RNA polymerases"/>
    <property type="match status" value="1"/>
</dbReference>
<reference evidence="1" key="1">
    <citation type="submission" date="2023-06" db="EMBL/GenBank/DDBJ databases">
        <title>Reference genome for the Northern bat (Eptesicus nilssonii), a most northern bat species.</title>
        <authorList>
            <person name="Laine V.N."/>
            <person name="Pulliainen A.T."/>
            <person name="Lilley T.M."/>
        </authorList>
    </citation>
    <scope>NUCLEOTIDE SEQUENCE</scope>
    <source>
        <strain evidence="1">BLF_Eptnil</strain>
        <tissue evidence="1">Kidney</tissue>
    </source>
</reference>
<gene>
    <name evidence="1" type="ORF">QTO34_018161</name>
</gene>
<dbReference type="InterPro" id="IPR043502">
    <property type="entry name" value="DNA/RNA_pol_sf"/>
</dbReference>
<sequence>MEAGHKLSKKKAQVCQKEVKYLSFRITQGKRMLGAERKQAVFSIPVPTSLSGRCWVLLNMDSGFSELAKPLDEALKGEEKASLVWGPDQEKMFTTI</sequence>
<keyword evidence="2" id="KW-1185">Reference proteome</keyword>
<evidence type="ECO:0000313" key="1">
    <source>
        <dbReference type="EMBL" id="KAK1339608.1"/>
    </source>
</evidence>
<comment type="caution">
    <text evidence="1">The sequence shown here is derived from an EMBL/GenBank/DDBJ whole genome shotgun (WGS) entry which is preliminary data.</text>
</comment>
<evidence type="ECO:0000313" key="2">
    <source>
        <dbReference type="Proteomes" id="UP001177744"/>
    </source>
</evidence>
<accession>A0AA40HYD8</accession>
<name>A0AA40HYD8_CNENI</name>
<dbReference type="Proteomes" id="UP001177744">
    <property type="component" value="Unassembled WGS sequence"/>
</dbReference>
<protein>
    <submittedName>
        <fullName evidence="1">Uncharacterized protein</fullName>
    </submittedName>
</protein>
<dbReference type="Gene3D" id="3.30.70.270">
    <property type="match status" value="1"/>
</dbReference>
<organism evidence="1 2">
    <name type="scientific">Cnephaeus nilssonii</name>
    <name type="common">Northern bat</name>
    <name type="synonym">Eptesicus nilssonii</name>
    <dbReference type="NCBI Taxonomy" id="3371016"/>
    <lineage>
        <taxon>Eukaryota</taxon>
        <taxon>Metazoa</taxon>
        <taxon>Chordata</taxon>
        <taxon>Craniata</taxon>
        <taxon>Vertebrata</taxon>
        <taxon>Euteleostomi</taxon>
        <taxon>Mammalia</taxon>
        <taxon>Eutheria</taxon>
        <taxon>Laurasiatheria</taxon>
        <taxon>Chiroptera</taxon>
        <taxon>Yangochiroptera</taxon>
        <taxon>Vespertilionidae</taxon>
        <taxon>Cnephaeus</taxon>
    </lineage>
</organism>
<dbReference type="EMBL" id="JAULJE010000008">
    <property type="protein sequence ID" value="KAK1339608.1"/>
    <property type="molecule type" value="Genomic_DNA"/>
</dbReference>
<dbReference type="PANTHER" id="PTHR33064">
    <property type="entry name" value="POL PROTEIN"/>
    <property type="match status" value="1"/>
</dbReference>
<dbReference type="InterPro" id="IPR051320">
    <property type="entry name" value="Viral_Replic_Matur_Polypro"/>
</dbReference>
<dbReference type="InterPro" id="IPR043128">
    <property type="entry name" value="Rev_trsase/Diguanyl_cyclase"/>
</dbReference>
<proteinExistence type="predicted"/>
<dbReference type="AlphaFoldDB" id="A0AA40HYD8"/>